<evidence type="ECO:0000313" key="1">
    <source>
        <dbReference type="EMBL" id="AVX44213.1"/>
    </source>
</evidence>
<reference evidence="1 2" key="1">
    <citation type="journal article" date="2018" name="Emerg. Microbes Infect.">
        <title>Genomic analysis of oral Campylobacter concisus strains identified a potential bacterial molecular marker associated with active Crohn's disease.</title>
        <authorList>
            <person name="Liu F."/>
            <person name="Ma R."/>
            <person name="Tay C.Y.A."/>
            <person name="Octavia S."/>
            <person name="Lan R."/>
            <person name="Chung H.K.L."/>
            <person name="Riordan S.M."/>
            <person name="Grimm M.C."/>
            <person name="Leong R.W."/>
            <person name="Tanaka M.M."/>
            <person name="Connor S."/>
            <person name="Zhang L."/>
        </authorList>
    </citation>
    <scope>NUCLEOTIDE SEQUENCE [LARGE SCALE GENOMIC DNA]</scope>
    <source>
        <strain evidence="1 2">P2CDO4</strain>
    </source>
</reference>
<proteinExistence type="predicted"/>
<evidence type="ECO:0000313" key="2">
    <source>
        <dbReference type="Proteomes" id="UP000241854"/>
    </source>
</evidence>
<accession>A0A2R4P0L5</accession>
<sequence>MFSGVKFNEAKLTMLKFTCKFYSRVFAPSGLNLADVLQKPSNFTADFWQNSHFENAGKFTSEFLMLANFGLEFYKEFLPITAPWKLVVI</sequence>
<dbReference type="EMBL" id="CP021642">
    <property type="protein sequence ID" value="AVX44213.1"/>
    <property type="molecule type" value="Genomic_DNA"/>
</dbReference>
<gene>
    <name evidence="1" type="ORF">CCS77_1152</name>
</gene>
<dbReference type="Proteomes" id="UP000241854">
    <property type="component" value="Chromosome"/>
</dbReference>
<name>A0A2R4P0L5_9BACT</name>
<protein>
    <submittedName>
        <fullName evidence="1">Uncharacterized protein</fullName>
    </submittedName>
</protein>
<dbReference type="AlphaFoldDB" id="A0A2R4P0L5"/>
<organism evidence="1 2">
    <name type="scientific">Campylobacter concisus</name>
    <dbReference type="NCBI Taxonomy" id="199"/>
    <lineage>
        <taxon>Bacteria</taxon>
        <taxon>Pseudomonadati</taxon>
        <taxon>Campylobacterota</taxon>
        <taxon>Epsilonproteobacteria</taxon>
        <taxon>Campylobacterales</taxon>
        <taxon>Campylobacteraceae</taxon>
        <taxon>Campylobacter</taxon>
    </lineage>
</organism>